<dbReference type="InterPro" id="IPR019141">
    <property type="entry name" value="DUF2045"/>
</dbReference>
<dbReference type="PANTHER" id="PTHR21477">
    <property type="entry name" value="ZGC:172139"/>
    <property type="match status" value="1"/>
</dbReference>
<proteinExistence type="predicted"/>
<dbReference type="Proteomes" id="UP000268535">
    <property type="component" value="Unassembled WGS sequence"/>
</dbReference>
<organism evidence="2 3">
    <name type="scientific">Caulochytrium protostelioides</name>
    <dbReference type="NCBI Taxonomy" id="1555241"/>
    <lineage>
        <taxon>Eukaryota</taxon>
        <taxon>Fungi</taxon>
        <taxon>Fungi incertae sedis</taxon>
        <taxon>Chytridiomycota</taxon>
        <taxon>Chytridiomycota incertae sedis</taxon>
        <taxon>Chytridiomycetes</taxon>
        <taxon>Caulochytriales</taxon>
        <taxon>Caulochytriaceae</taxon>
        <taxon>Caulochytrium</taxon>
    </lineage>
</organism>
<dbReference type="Pfam" id="PF09741">
    <property type="entry name" value="DUF2045"/>
    <property type="match status" value="1"/>
</dbReference>
<reference evidence="3" key="1">
    <citation type="journal article" date="2018" name="Nat. Microbiol.">
        <title>Leveraging single-cell genomics to expand the fungal tree of life.</title>
        <authorList>
            <person name="Ahrendt S.R."/>
            <person name="Quandt C.A."/>
            <person name="Ciobanu D."/>
            <person name="Clum A."/>
            <person name="Salamov A."/>
            <person name="Andreopoulos B."/>
            <person name="Cheng J.F."/>
            <person name="Woyke T."/>
            <person name="Pelin A."/>
            <person name="Henrissat B."/>
            <person name="Reynolds N.K."/>
            <person name="Benny G.L."/>
            <person name="Smith M.E."/>
            <person name="James T.Y."/>
            <person name="Grigoriev I.V."/>
        </authorList>
    </citation>
    <scope>NUCLEOTIDE SEQUENCE [LARGE SCALE GENOMIC DNA]</scope>
    <source>
        <strain evidence="3">ATCC 52028</strain>
    </source>
</reference>
<protein>
    <submittedName>
        <fullName evidence="2">Uncharacterized protein</fullName>
    </submittedName>
</protein>
<feature type="region of interest" description="Disordered" evidence="1">
    <location>
        <begin position="1"/>
        <end position="37"/>
    </location>
</feature>
<sequence>MGRSASQSHLPRAGRSPSRSPAGGGGGPTSPRPKARMRAVKRITKKVYTQPYKSRMDKDGMMNEISFPLMYYTVNDYDNRTLHLPIASRHYLCVELAVNLPRDEPAHPTHLPELGDLGAWLPPGVRGAGAGPTVSSPLESDHHVPVEVDDSPFPVPSSHTKIVLFQGAVPYSALLDIFHQKSAIQSAVHIRQKRCQSGYTRPEKRTASKMKSVAIPAPAAVIQGSGRAL</sequence>
<evidence type="ECO:0000256" key="1">
    <source>
        <dbReference type="SAM" id="MobiDB-lite"/>
    </source>
</evidence>
<accession>A0A4P9WVR7</accession>
<evidence type="ECO:0000313" key="2">
    <source>
        <dbReference type="EMBL" id="RKO95266.1"/>
    </source>
</evidence>
<feature type="compositionally biased region" description="Low complexity" evidence="1">
    <location>
        <begin position="11"/>
        <end position="21"/>
    </location>
</feature>
<dbReference type="PANTHER" id="PTHR21477:SF13">
    <property type="entry name" value="KIAA0930"/>
    <property type="match status" value="1"/>
</dbReference>
<evidence type="ECO:0000313" key="3">
    <source>
        <dbReference type="Proteomes" id="UP000268535"/>
    </source>
</evidence>
<name>A0A4P9WVR7_9FUNG</name>
<dbReference type="AlphaFoldDB" id="A0A4P9WVR7"/>
<gene>
    <name evidence="2" type="ORF">CAUPRSCDRAFT_13020</name>
</gene>
<dbReference type="EMBL" id="ML012303">
    <property type="protein sequence ID" value="RKO95266.1"/>
    <property type="molecule type" value="Genomic_DNA"/>
</dbReference>